<sequence length="181" mass="19341">MSGYGWTKELGARVAGSRHLDRSKVQAPGVIRDPSSGFRLFYTAVGPGKPFPACQGYILSAHSHNGLSFTPDPGIRGAPDPEVTFGSLRLLAPTLTALPDGQWRMYFESRGPADAPTVIRSAISSDLLEWAFEDGIRLSGYDGIGGPSYVELPDGRGRLYCFASEFDEGGLAGGNRISQCV</sequence>
<gene>
    <name evidence="1" type="ORF">METZ01_LOCUS414104</name>
</gene>
<reference evidence="1" key="1">
    <citation type="submission" date="2018-05" db="EMBL/GenBank/DDBJ databases">
        <authorList>
            <person name="Lanie J.A."/>
            <person name="Ng W.-L."/>
            <person name="Kazmierczak K.M."/>
            <person name="Andrzejewski T.M."/>
            <person name="Davidsen T.M."/>
            <person name="Wayne K.J."/>
            <person name="Tettelin H."/>
            <person name="Glass J.I."/>
            <person name="Rusch D."/>
            <person name="Podicherti R."/>
            <person name="Tsui H.-C.T."/>
            <person name="Winkler M.E."/>
        </authorList>
    </citation>
    <scope>NUCLEOTIDE SEQUENCE</scope>
</reference>
<feature type="non-terminal residue" evidence="1">
    <location>
        <position position="181"/>
    </location>
</feature>
<dbReference type="SUPFAM" id="SSF75005">
    <property type="entry name" value="Arabinanase/levansucrase/invertase"/>
    <property type="match status" value="1"/>
</dbReference>
<organism evidence="1">
    <name type="scientific">marine metagenome</name>
    <dbReference type="NCBI Taxonomy" id="408172"/>
    <lineage>
        <taxon>unclassified sequences</taxon>
        <taxon>metagenomes</taxon>
        <taxon>ecological metagenomes</taxon>
    </lineage>
</organism>
<accession>A0A382WRQ7</accession>
<dbReference type="AlphaFoldDB" id="A0A382WRQ7"/>
<dbReference type="Gene3D" id="2.115.10.20">
    <property type="entry name" value="Glycosyl hydrolase domain, family 43"/>
    <property type="match status" value="1"/>
</dbReference>
<proteinExistence type="predicted"/>
<name>A0A382WRQ7_9ZZZZ</name>
<dbReference type="EMBL" id="UINC01161835">
    <property type="protein sequence ID" value="SVD61250.1"/>
    <property type="molecule type" value="Genomic_DNA"/>
</dbReference>
<dbReference type="InterPro" id="IPR023296">
    <property type="entry name" value="Glyco_hydro_beta-prop_sf"/>
</dbReference>
<evidence type="ECO:0008006" key="2">
    <source>
        <dbReference type="Google" id="ProtNLM"/>
    </source>
</evidence>
<evidence type="ECO:0000313" key="1">
    <source>
        <dbReference type="EMBL" id="SVD61250.1"/>
    </source>
</evidence>
<protein>
    <recommendedName>
        <fullName evidence="2">Glycosyl hydrolase family 32 N-terminal domain-containing protein</fullName>
    </recommendedName>
</protein>